<evidence type="ECO:0000313" key="1">
    <source>
        <dbReference type="EMBL" id="CAK09431.1"/>
    </source>
</evidence>
<reference evidence="1 2" key="1">
    <citation type="journal article" date="2006" name="Genome Biol.">
        <title>The genome of Rhizobium leguminosarum has recognizable core and accessory components.</title>
        <authorList>
            <person name="Young J.W."/>
            <person name="Crossman L.C."/>
            <person name="Johnston A.W.B."/>
            <person name="Thomson N.R."/>
            <person name="Ghazoui Z.F."/>
            <person name="Hull K.H."/>
            <person name="Wexler M."/>
            <person name="Curson A.R.J."/>
            <person name="Todd J.D."/>
            <person name="Poole P.S."/>
            <person name="Mauchline T.H."/>
            <person name="East A.K."/>
            <person name="Quail M.A."/>
            <person name="Churcher C."/>
            <person name="Arrowsmith C."/>
            <person name="Cherevach A."/>
            <person name="Chillingworth T."/>
            <person name="Clarke K."/>
            <person name="Cronin A."/>
            <person name="Davis P."/>
            <person name="Fraser A."/>
            <person name="Hance Z."/>
            <person name="Hauser H."/>
            <person name="Jagels K."/>
            <person name="Moule S."/>
            <person name="Mungall K."/>
            <person name="Norbertczak H."/>
            <person name="Rabbinowitsch E."/>
            <person name="Sanders M."/>
            <person name="Simmonds M."/>
            <person name="Whitehead S."/>
            <person name="Parkhill J."/>
        </authorList>
    </citation>
    <scope>NUCLEOTIDE SEQUENCE [LARGE SCALE GENOMIC DNA]</scope>
    <source>
        <strain evidence="2">DSM 114642 / LMG 32736 / 3841</strain>
    </source>
</reference>
<dbReference type="AlphaFoldDB" id="Q1MCA0"/>
<dbReference type="Proteomes" id="UP000006575">
    <property type="component" value="Chromosome"/>
</dbReference>
<evidence type="ECO:0000313" key="2">
    <source>
        <dbReference type="Proteomes" id="UP000006575"/>
    </source>
</evidence>
<name>Q1MCA0_RHIJ3</name>
<sequence length="93" mass="10447">MRALIPGRFEMFEVGENYEFRLIEAGDEIMFWGIVESYEHPLIKLQDSAAMTTQVLQDGTSIALVADPNSPAHPGRIINVTSQHFISAIKTQR</sequence>
<accession>Q1MCA0</accession>
<keyword evidence="2" id="KW-1185">Reference proteome</keyword>
<proteinExistence type="predicted"/>
<organism evidence="1 2">
    <name type="scientific">Rhizobium johnstonii (strain DSM 114642 / LMG 32736 / 3841)</name>
    <name type="common">Rhizobium leguminosarum bv. viciae</name>
    <dbReference type="NCBI Taxonomy" id="216596"/>
    <lineage>
        <taxon>Bacteria</taxon>
        <taxon>Pseudomonadati</taxon>
        <taxon>Pseudomonadota</taxon>
        <taxon>Alphaproteobacteria</taxon>
        <taxon>Hyphomicrobiales</taxon>
        <taxon>Rhizobiaceae</taxon>
        <taxon>Rhizobium/Agrobacterium group</taxon>
        <taxon>Rhizobium</taxon>
        <taxon>Rhizobium johnstonii</taxon>
    </lineage>
</organism>
<dbReference type="EnsemblBacteria" id="CAK09431">
    <property type="protein sequence ID" value="CAK09431"/>
    <property type="gene ID" value="RL3941"/>
</dbReference>
<dbReference type="HOGENOM" id="CLU_2397532_0_0_5"/>
<dbReference type="EMBL" id="AM236080">
    <property type="protein sequence ID" value="CAK09431.1"/>
    <property type="molecule type" value="Genomic_DNA"/>
</dbReference>
<gene>
    <name evidence="1" type="ordered locus">RL3941</name>
</gene>
<protein>
    <submittedName>
        <fullName evidence="1">Uncharacterized protein</fullName>
    </submittedName>
</protein>
<dbReference type="KEGG" id="rle:RL3941"/>